<dbReference type="InterPro" id="IPR019734">
    <property type="entry name" value="TPR_rpt"/>
</dbReference>
<evidence type="ECO:0000313" key="3">
    <source>
        <dbReference type="Proteomes" id="UP000192738"/>
    </source>
</evidence>
<evidence type="ECO:0000256" key="1">
    <source>
        <dbReference type="PROSITE-ProRule" id="PRU00339"/>
    </source>
</evidence>
<dbReference type="PROSITE" id="PS50005">
    <property type="entry name" value="TPR"/>
    <property type="match status" value="1"/>
</dbReference>
<keyword evidence="3" id="KW-1185">Reference proteome</keyword>
<name>A0A1W2CN72_9FIRM</name>
<proteinExistence type="predicted"/>
<dbReference type="Gene3D" id="1.25.40.10">
    <property type="entry name" value="Tetratricopeptide repeat domain"/>
    <property type="match status" value="4"/>
</dbReference>
<dbReference type="SMART" id="SM00028">
    <property type="entry name" value="TPR"/>
    <property type="match status" value="7"/>
</dbReference>
<dbReference type="PANTHER" id="PTHR12558:SF13">
    <property type="entry name" value="CELL DIVISION CYCLE PROTEIN 27 HOMOLOG"/>
    <property type="match status" value="1"/>
</dbReference>
<dbReference type="Pfam" id="PF13432">
    <property type="entry name" value="TPR_16"/>
    <property type="match status" value="1"/>
</dbReference>
<dbReference type="Proteomes" id="UP000192738">
    <property type="component" value="Unassembled WGS sequence"/>
</dbReference>
<reference evidence="2 3" key="1">
    <citation type="submission" date="2017-04" db="EMBL/GenBank/DDBJ databases">
        <authorList>
            <person name="Afonso C.L."/>
            <person name="Miller P.J."/>
            <person name="Scott M.A."/>
            <person name="Spackman E."/>
            <person name="Goraichik I."/>
            <person name="Dimitrov K.M."/>
            <person name="Suarez D.L."/>
            <person name="Swayne D.E."/>
        </authorList>
    </citation>
    <scope>NUCLEOTIDE SEQUENCE [LARGE SCALE GENOMIC DNA]</scope>
    <source>
        <strain evidence="2 3">DSM 5090</strain>
    </source>
</reference>
<dbReference type="STRING" id="112901.SAMN04488500_11131"/>
<dbReference type="OrthoDB" id="1634655at2"/>
<sequence length="1110" mass="124201">MKDRRFWLAVVSAFMAAQHNTGEAAAAAVPDTSREQSVRAHASVVEEQMVVALFDDCNYERVLETANATWPRLEAMPDRVLYCVAECYIRGGQVRLAKAGFELLIARNPQNHSYRAGLAYTLLYAGELEKGLAMYHQVLLENQGMLTGAAEDAVALLSQGNIGGGKALFQKAIAISPNKQHYLQWYERTLRMYRLADDTPMMPRKEQNTAVQPAVSTKSEQKILHTQAVEMAQNGRYQQSLDIMNRLFKADTQDKSVVSDYITILQWAGQNEQAVNLYEQQAGTTMPFSVVRSVSTAYYRLKEYEKALAVLQPAITRGERDALLWAGEMHLLRGNNAGAQVYYERLLAKNPNDYEVYFSRGMLSLQIKDYRQAAWDLERARRLVPDSPDKATRLVKVEQNLAIAYMHLGQDQKAASILVNYTKNLPVEGSIAGDYIVALGNSSQHELAVQEGERLWPTYTEAPELGLWSLAESYIRLGKQEQAIAVYRHIAERQPSDDARWRTLAFQLMLNGRTAEGLSYYDKLLIRAASNADSAVTDAVTLLNTEKYIAGKTLFELVICKYPNQAYRKQYAEVLVKKNLNRAAYKQYQLLSVKPEGELAGLSGMARTAIALGDHPKSRQVLDTITSKYGRSKAVAALEPSHEEQKAGNVKTSYAAHNGYQGAEPRVLSAPETQGNQANDISEFNNPGELGNHAGTAAKGTTEKIKDEFAYEMAQIATKFLSAPVINAENFKVEFAYAMSNITAKVMPIIPSEHRNEFTYEMAQITSAIINDQNLDIKKAKAQFAQLTTKVINHIDKIVAGEKTTTLIDSETYTGLIDELMEVGNSSKHIDSKINIDGEIRYHYAVNSGSEKWNKDSSGIRAYLGADSRINKDWHVYSVLEGQKNIINYNNKFELSRLYVVGKVGASTVKAGSFGYLMAEGNIYDSRFDGIRVDFGDPVRYTISYGETNDTKATYIATARYNDFDYNLEAGLYHYQIDNGTHDRNTIWNIGGNYNYSNFSIGAMYLGSSRKDSKGDSNGYVFSLKYGDLREYRPGTYNLFAKYYNQARGTYIAHGMNGKGSSMQGMKGYGLGINYTFAKDFVMGIEYYDLTDKISGGKGKTLWSQMTHYF</sequence>
<dbReference type="Gene3D" id="2.40.160.10">
    <property type="entry name" value="Porin"/>
    <property type="match status" value="1"/>
</dbReference>
<dbReference type="PANTHER" id="PTHR12558">
    <property type="entry name" value="CELL DIVISION CYCLE 16,23,27"/>
    <property type="match status" value="1"/>
</dbReference>
<feature type="repeat" description="TPR" evidence="1">
    <location>
        <begin position="354"/>
        <end position="387"/>
    </location>
</feature>
<organism evidence="2 3">
    <name type="scientific">Sporomusa malonica</name>
    <dbReference type="NCBI Taxonomy" id="112901"/>
    <lineage>
        <taxon>Bacteria</taxon>
        <taxon>Bacillati</taxon>
        <taxon>Bacillota</taxon>
        <taxon>Negativicutes</taxon>
        <taxon>Selenomonadales</taxon>
        <taxon>Sporomusaceae</taxon>
        <taxon>Sporomusa</taxon>
    </lineage>
</organism>
<dbReference type="RefSeq" id="WP_084576283.1">
    <property type="nucleotide sequence ID" value="NZ_CP155572.1"/>
</dbReference>
<dbReference type="AlphaFoldDB" id="A0A1W2CN72"/>
<dbReference type="Pfam" id="PF13174">
    <property type="entry name" value="TPR_6"/>
    <property type="match status" value="1"/>
</dbReference>
<dbReference type="InterPro" id="IPR023614">
    <property type="entry name" value="Porin_dom_sf"/>
</dbReference>
<gene>
    <name evidence="2" type="ORF">SAMN04488500_11131</name>
</gene>
<evidence type="ECO:0000313" key="2">
    <source>
        <dbReference type="EMBL" id="SMC86650.1"/>
    </source>
</evidence>
<dbReference type="InterPro" id="IPR011990">
    <property type="entry name" value="TPR-like_helical_dom_sf"/>
</dbReference>
<accession>A0A1W2CN72</accession>
<dbReference type="EMBL" id="FWXI01000011">
    <property type="protein sequence ID" value="SMC86650.1"/>
    <property type="molecule type" value="Genomic_DNA"/>
</dbReference>
<dbReference type="SUPFAM" id="SSF56935">
    <property type="entry name" value="Porins"/>
    <property type="match status" value="1"/>
</dbReference>
<protein>
    <submittedName>
        <fullName evidence="2">Flp pilus assembly protein TadD, contains TPR repeats</fullName>
    </submittedName>
</protein>
<dbReference type="SUPFAM" id="SSF48452">
    <property type="entry name" value="TPR-like"/>
    <property type="match status" value="4"/>
</dbReference>
<keyword evidence="1" id="KW-0802">TPR repeat</keyword>